<name>A0A937W4R6_UNCTE</name>
<comment type="caution">
    <text evidence="2">The sequence shown here is derived from an EMBL/GenBank/DDBJ whole genome shotgun (WGS) entry which is preliminary data.</text>
</comment>
<sequence length="620" mass="66675">MSTMVQMLKHPGWLRLPLLLTVQSTPQGALAELLYVLCHGDGAAAVFEMSAEAIPEEVCPTFAWEDLPLEVLRVLRAGSVIGATFDAALVARLLDEPCGAVLERLQWATDAGAPLVDRGEGRFTIASEAIAALQSRLLPSLRTFWHHRLGDLLRERAESAARAPEAVPAEPWVPSTVEAPQAETPPLLSPERYAELFTPAAQATASEDITPVKAAQPPPRAEHPRPMGTSAGDSTRAAAHLQAAGRIEAAVEQYLAAIRDVAAHGDAPRAYALIEQALPLLDALPSSNRRAVLRAQLWLERGRLQWHGVLLGAPSTLHDALASLETATAALPSDAPAAVRGECAAVTAGICYDLGDIGALQRALVVLTESSQHLLQARELLSAARLLSDQAAIYVRLGDPVRATRFLAQSRELFEGIWREAPHDRVALEELAETDHLLARLPLHIPLRTGREEEAVAVGMEHARAAERTYQRLGQRQQLARVWESMGRLALQGGHIIQAKEHLTAAHTLQRQLGDVTGLARTTAALADLCVRTEQWEDATALLADSVQLNMTKGSLSGLAFNQQALETLVQATAELPGGERTRLRDALAEVEGRLAQAETLFGRRQPPSESAEAMVGAAG</sequence>
<evidence type="ECO:0000313" key="3">
    <source>
        <dbReference type="Proteomes" id="UP000712673"/>
    </source>
</evidence>
<dbReference type="Proteomes" id="UP000712673">
    <property type="component" value="Unassembled WGS sequence"/>
</dbReference>
<evidence type="ECO:0000256" key="1">
    <source>
        <dbReference type="SAM" id="MobiDB-lite"/>
    </source>
</evidence>
<accession>A0A937W4R6</accession>
<dbReference type="SUPFAM" id="SSF48452">
    <property type="entry name" value="TPR-like"/>
    <property type="match status" value="1"/>
</dbReference>
<dbReference type="EMBL" id="VGLS01000816">
    <property type="protein sequence ID" value="MBM3226178.1"/>
    <property type="molecule type" value="Genomic_DNA"/>
</dbReference>
<dbReference type="InterPro" id="IPR011990">
    <property type="entry name" value="TPR-like_helical_dom_sf"/>
</dbReference>
<feature type="region of interest" description="Disordered" evidence="1">
    <location>
        <begin position="205"/>
        <end position="239"/>
    </location>
</feature>
<organism evidence="2 3">
    <name type="scientific">Tectimicrobiota bacterium</name>
    <dbReference type="NCBI Taxonomy" id="2528274"/>
    <lineage>
        <taxon>Bacteria</taxon>
        <taxon>Pseudomonadati</taxon>
        <taxon>Nitrospinota/Tectimicrobiota group</taxon>
        <taxon>Candidatus Tectimicrobiota</taxon>
    </lineage>
</organism>
<proteinExistence type="predicted"/>
<evidence type="ECO:0008006" key="4">
    <source>
        <dbReference type="Google" id="ProtNLM"/>
    </source>
</evidence>
<dbReference type="Gene3D" id="1.25.40.10">
    <property type="entry name" value="Tetratricopeptide repeat domain"/>
    <property type="match status" value="1"/>
</dbReference>
<reference evidence="2" key="1">
    <citation type="submission" date="2019-03" db="EMBL/GenBank/DDBJ databases">
        <title>Lake Tanganyika Metagenome-Assembled Genomes (MAGs).</title>
        <authorList>
            <person name="Tran P."/>
        </authorList>
    </citation>
    <scope>NUCLEOTIDE SEQUENCE</scope>
    <source>
        <strain evidence="2">K_DeepCast_65m_m2_066</strain>
    </source>
</reference>
<dbReference type="AlphaFoldDB" id="A0A937W4R6"/>
<protein>
    <recommendedName>
        <fullName evidence="4">Tetratricopeptide repeat protein</fullName>
    </recommendedName>
</protein>
<evidence type="ECO:0000313" key="2">
    <source>
        <dbReference type="EMBL" id="MBM3226178.1"/>
    </source>
</evidence>
<gene>
    <name evidence="2" type="ORF">FJZ47_20625</name>
</gene>